<dbReference type="AlphaFoldDB" id="A0A831VQ37"/>
<dbReference type="PROSITE" id="PS51257">
    <property type="entry name" value="PROKAR_LIPOPROTEIN"/>
    <property type="match status" value="1"/>
</dbReference>
<comment type="caution">
    <text evidence="1">The sequence shown here is derived from an EMBL/GenBank/DDBJ whole genome shotgun (WGS) entry which is preliminary data.</text>
</comment>
<dbReference type="InterPro" id="IPR029475">
    <property type="entry name" value="DUF6807"/>
</dbReference>
<evidence type="ECO:0000313" key="1">
    <source>
        <dbReference type="EMBL" id="HEA23475.1"/>
    </source>
</evidence>
<dbReference type="Proteomes" id="UP000886191">
    <property type="component" value="Unassembled WGS sequence"/>
</dbReference>
<dbReference type="EMBL" id="DRGL01000080">
    <property type="protein sequence ID" value="HEA23475.1"/>
    <property type="molecule type" value="Genomic_DNA"/>
</dbReference>
<evidence type="ECO:0008006" key="2">
    <source>
        <dbReference type="Google" id="ProtNLM"/>
    </source>
</evidence>
<organism evidence="1">
    <name type="scientific">Pricia antarctica</name>
    <dbReference type="NCBI Taxonomy" id="641691"/>
    <lineage>
        <taxon>Bacteria</taxon>
        <taxon>Pseudomonadati</taxon>
        <taxon>Bacteroidota</taxon>
        <taxon>Flavobacteriia</taxon>
        <taxon>Flavobacteriales</taxon>
        <taxon>Flavobacteriaceae</taxon>
        <taxon>Pricia</taxon>
    </lineage>
</organism>
<protein>
    <recommendedName>
        <fullName evidence="2">Methane oxygenase PmoA</fullName>
    </recommendedName>
</protein>
<accession>A0A831VQ37</accession>
<dbReference type="Pfam" id="PF14100">
    <property type="entry name" value="DUF6807"/>
    <property type="match status" value="1"/>
</dbReference>
<gene>
    <name evidence="1" type="ORF">ENH87_21540</name>
</gene>
<sequence>MPLKSFFLSLIGLALFTSCNEEKEAFQFRVNNDANNQVSQPISIDLNRLKAVNINPKNSLRLTHEVNGEEIALDYQIDSVGGMLWFVHEGGNSLERDELYRIENGVPSAKTNSYVSEHKENGNLQLGYRDRQVLSYRYEMTYPPEGVDSIFKKSGYIHPIVTPKGDTLSRIQPPDHYHHYGMWGPWTHTQIDSQQVDFWNLGDRKGTVLFKEFKNTDSGYVFASFNAAQEHIDLLTQEKPQVALNENLGVTLWNLNTPDRYMFDYTTTFSSPLEEGILFEAYRYGGGIGMRFTERWKADNCTVLTSEGEDRLSADGTNARWCIVSGESADGNGKSGILFMSHIDNRMHPEPMRVWPIDANDGRGDMFFEFCPIRHEEWRIEPNQEYKLKYRMVVFDGVLNPDQAEAYWQSFVRPSEISTIQN</sequence>
<proteinExistence type="predicted"/>
<reference evidence="1" key="1">
    <citation type="journal article" date="2020" name="mSystems">
        <title>Genome- and Community-Level Interaction Insights into Carbon Utilization and Element Cycling Functions of Hydrothermarchaeota in Hydrothermal Sediment.</title>
        <authorList>
            <person name="Zhou Z."/>
            <person name="Liu Y."/>
            <person name="Xu W."/>
            <person name="Pan J."/>
            <person name="Luo Z.H."/>
            <person name="Li M."/>
        </authorList>
    </citation>
    <scope>NUCLEOTIDE SEQUENCE [LARGE SCALE GENOMIC DNA]</scope>
    <source>
        <strain evidence="1">HyVt-345</strain>
    </source>
</reference>
<name>A0A831VQ37_9FLAO</name>